<feature type="chain" id="PRO_5039885501" evidence="4">
    <location>
        <begin position="31"/>
        <end position="185"/>
    </location>
</feature>
<dbReference type="InterPro" id="IPR003172">
    <property type="entry name" value="ML_dom"/>
</dbReference>
<organism evidence="6 7">
    <name type="scientific">Spodoptera litura</name>
    <name type="common">Asian cotton leafworm</name>
    <dbReference type="NCBI Taxonomy" id="69820"/>
    <lineage>
        <taxon>Eukaryota</taxon>
        <taxon>Metazoa</taxon>
        <taxon>Ecdysozoa</taxon>
        <taxon>Arthropoda</taxon>
        <taxon>Hexapoda</taxon>
        <taxon>Insecta</taxon>
        <taxon>Pterygota</taxon>
        <taxon>Neoptera</taxon>
        <taxon>Endopterygota</taxon>
        <taxon>Lepidoptera</taxon>
        <taxon>Glossata</taxon>
        <taxon>Ditrysia</taxon>
        <taxon>Noctuoidea</taxon>
        <taxon>Noctuidae</taxon>
        <taxon>Amphipyrinae</taxon>
        <taxon>Spodoptera</taxon>
    </lineage>
</organism>
<dbReference type="FunFam" id="2.60.40.770:FF:000001">
    <property type="entry name" value="NPC intracellular cholesterol transporter 2"/>
    <property type="match status" value="1"/>
</dbReference>
<evidence type="ECO:0000313" key="7">
    <source>
        <dbReference type="RefSeq" id="XP_022832176.1"/>
    </source>
</evidence>
<proteinExistence type="inferred from homology"/>
<comment type="similarity">
    <text evidence="2">Belongs to the NPC2 family.</text>
</comment>
<dbReference type="GeneID" id="111360459"/>
<evidence type="ECO:0000259" key="5">
    <source>
        <dbReference type="SMART" id="SM00737"/>
    </source>
</evidence>
<dbReference type="Pfam" id="PF02221">
    <property type="entry name" value="E1_DerP2_DerF2"/>
    <property type="match status" value="1"/>
</dbReference>
<evidence type="ECO:0000313" key="6">
    <source>
        <dbReference type="Proteomes" id="UP000301870"/>
    </source>
</evidence>
<evidence type="ECO:0000256" key="3">
    <source>
        <dbReference type="ARBA" id="ARBA00022525"/>
    </source>
</evidence>
<keyword evidence="4" id="KW-0732">Signal</keyword>
<evidence type="ECO:0000256" key="4">
    <source>
        <dbReference type="SAM" id="SignalP"/>
    </source>
</evidence>
<sequence length="185" mass="19913">MVSFSLCTLEQVNMLRVVAYVCALLALAHGQTTNVQSCSGVNAPLPINAHIEGCMQPPCIFPQGTYAVINVVFRAPRYIQTMTTVATAQIGVPFPYPLGEAAQTCNYLTNSYCPLVEGEVVQYTLHMFIESSFPAGTSLPVEFRVNDGGAIFGTPIWCIRVPLTIVPPLPSSNMSARNATVADKV</sequence>
<dbReference type="SUPFAM" id="SSF81296">
    <property type="entry name" value="E set domains"/>
    <property type="match status" value="1"/>
</dbReference>
<dbReference type="Proteomes" id="UP000301870">
    <property type="component" value="Chromosome 30"/>
</dbReference>
<reference evidence="7" key="1">
    <citation type="submission" date="2025-08" db="UniProtKB">
        <authorList>
            <consortium name="RefSeq"/>
        </authorList>
    </citation>
    <scope>IDENTIFICATION</scope>
    <source>
        <strain evidence="7">Ishihara</strain>
        <tissue evidence="7">Whole body</tissue>
    </source>
</reference>
<dbReference type="SMART" id="SM00737">
    <property type="entry name" value="ML"/>
    <property type="match status" value="1"/>
</dbReference>
<dbReference type="AlphaFoldDB" id="A0A9J7EP17"/>
<dbReference type="Gene3D" id="2.60.40.770">
    <property type="match status" value="1"/>
</dbReference>
<keyword evidence="6" id="KW-1185">Reference proteome</keyword>
<gene>
    <name evidence="7" type="primary">LOC111360459</name>
</gene>
<dbReference type="InterPro" id="IPR014756">
    <property type="entry name" value="Ig_E-set"/>
</dbReference>
<comment type="subcellular location">
    <subcellularLocation>
        <location evidence="1">Secreted</location>
    </subcellularLocation>
</comment>
<feature type="domain" description="MD-2-related lipid-recognition" evidence="5">
    <location>
        <begin position="35"/>
        <end position="163"/>
    </location>
</feature>
<evidence type="ECO:0000256" key="1">
    <source>
        <dbReference type="ARBA" id="ARBA00004613"/>
    </source>
</evidence>
<protein>
    <submittedName>
        <fullName evidence="7">Uncharacterized protein LOC111360459</fullName>
    </submittedName>
</protein>
<dbReference type="OrthoDB" id="6489092at2759"/>
<evidence type="ECO:0000256" key="2">
    <source>
        <dbReference type="ARBA" id="ARBA00006370"/>
    </source>
</evidence>
<keyword evidence="3" id="KW-0964">Secreted</keyword>
<dbReference type="RefSeq" id="XP_022832176.1">
    <property type="nucleotide sequence ID" value="XM_022976408.1"/>
</dbReference>
<name>A0A9J7EP17_SPOLT</name>
<dbReference type="GO" id="GO:0005576">
    <property type="term" value="C:extracellular region"/>
    <property type="evidence" value="ECO:0007669"/>
    <property type="project" value="UniProtKB-SubCell"/>
</dbReference>
<dbReference type="KEGG" id="sliu:111360459"/>
<accession>A0A9J7EP17</accession>
<feature type="signal peptide" evidence="4">
    <location>
        <begin position="1"/>
        <end position="30"/>
    </location>
</feature>